<accession>A0ABR1W794</accession>
<reference evidence="1 2" key="1">
    <citation type="submission" date="2023-01" db="EMBL/GenBank/DDBJ databases">
        <title>Analysis of 21 Apiospora genomes using comparative genomics revels a genus with tremendous synthesis potential of carbohydrate active enzymes and secondary metabolites.</title>
        <authorList>
            <person name="Sorensen T."/>
        </authorList>
    </citation>
    <scope>NUCLEOTIDE SEQUENCE [LARGE SCALE GENOMIC DNA]</scope>
    <source>
        <strain evidence="1 2">CBS 83171</strain>
    </source>
</reference>
<keyword evidence="2" id="KW-1185">Reference proteome</keyword>
<organism evidence="1 2">
    <name type="scientific">Apiospora saccharicola</name>
    <dbReference type="NCBI Taxonomy" id="335842"/>
    <lineage>
        <taxon>Eukaryota</taxon>
        <taxon>Fungi</taxon>
        <taxon>Dikarya</taxon>
        <taxon>Ascomycota</taxon>
        <taxon>Pezizomycotina</taxon>
        <taxon>Sordariomycetes</taxon>
        <taxon>Xylariomycetidae</taxon>
        <taxon>Amphisphaeriales</taxon>
        <taxon>Apiosporaceae</taxon>
        <taxon>Apiospora</taxon>
    </lineage>
</organism>
<gene>
    <name evidence="1" type="ORF">PG996_004535</name>
</gene>
<sequence>MTDSGSTSSNDEVVEILQAPRALDQFVRFPRLPPEIRIIMYDLMVRLTHGPLSLLCLPGFTFITGLDFGPPTITAVCREMRGHVMRHYQEVPLDYMVLRTPPLRMDLQIPFLLDPYPDPILDVAQHVRCAIWFSAEYDDVQVEYDDGLDWAVQEIWTAGPGGPYVGHISRLTRSTPFRLPSISGLEHDGLRRHVILKVQEAIQGAQPGTQLEMLEIDAQYHDTQESDEESDEESG</sequence>
<dbReference type="EMBL" id="JAQQWM010000002">
    <property type="protein sequence ID" value="KAK8078365.1"/>
    <property type="molecule type" value="Genomic_DNA"/>
</dbReference>
<evidence type="ECO:0000313" key="2">
    <source>
        <dbReference type="Proteomes" id="UP001446871"/>
    </source>
</evidence>
<protein>
    <submittedName>
        <fullName evidence="1">Uncharacterized protein</fullName>
    </submittedName>
</protein>
<dbReference type="Proteomes" id="UP001446871">
    <property type="component" value="Unassembled WGS sequence"/>
</dbReference>
<proteinExistence type="predicted"/>
<comment type="caution">
    <text evidence="1">The sequence shown here is derived from an EMBL/GenBank/DDBJ whole genome shotgun (WGS) entry which is preliminary data.</text>
</comment>
<evidence type="ECO:0000313" key="1">
    <source>
        <dbReference type="EMBL" id="KAK8078365.1"/>
    </source>
</evidence>
<name>A0ABR1W794_9PEZI</name>